<dbReference type="HAMAP" id="MF_01007">
    <property type="entry name" value="16SrRNA_methyltr_H"/>
    <property type="match status" value="1"/>
</dbReference>
<feature type="binding site" evidence="6">
    <location>
        <position position="111"/>
    </location>
    <ligand>
        <name>S-adenosyl-L-methionine</name>
        <dbReference type="ChEBI" id="CHEBI:59789"/>
    </ligand>
</feature>
<comment type="function">
    <text evidence="6">Specifically methylates the N4 position of cytidine in position 1402 (C1402) of 16S rRNA.</text>
</comment>
<dbReference type="PANTHER" id="PTHR11265:SF0">
    <property type="entry name" value="12S RRNA N4-METHYLCYTIDINE METHYLTRANSFERASE"/>
    <property type="match status" value="1"/>
</dbReference>
<dbReference type="PANTHER" id="PTHR11265">
    <property type="entry name" value="S-ADENOSYL-METHYLTRANSFERASE MRAW"/>
    <property type="match status" value="1"/>
</dbReference>
<dbReference type="RefSeq" id="WP_212326596.1">
    <property type="nucleotide sequence ID" value="NZ_AP024463.1"/>
</dbReference>
<organism evidence="8 9">
    <name type="scientific">Arachnia rubra</name>
    <dbReference type="NCBI Taxonomy" id="1547448"/>
    <lineage>
        <taxon>Bacteria</taxon>
        <taxon>Bacillati</taxon>
        <taxon>Actinomycetota</taxon>
        <taxon>Actinomycetes</taxon>
        <taxon>Propionibacteriales</taxon>
        <taxon>Propionibacteriaceae</taxon>
        <taxon>Arachnia</taxon>
    </lineage>
</organism>
<feature type="region of interest" description="Disordered" evidence="7">
    <location>
        <begin position="287"/>
        <end position="316"/>
    </location>
</feature>
<dbReference type="EMBL" id="CP072384">
    <property type="protein sequence ID" value="QUC09277.1"/>
    <property type="molecule type" value="Genomic_DNA"/>
</dbReference>
<feature type="binding site" evidence="6">
    <location>
        <position position="104"/>
    </location>
    <ligand>
        <name>S-adenosyl-L-methionine</name>
        <dbReference type="ChEBI" id="CHEBI:59789"/>
    </ligand>
</feature>
<proteinExistence type="inferred from homology"/>
<dbReference type="Proteomes" id="UP000678513">
    <property type="component" value="Chromosome"/>
</dbReference>
<dbReference type="InterPro" id="IPR002903">
    <property type="entry name" value="RsmH"/>
</dbReference>
<evidence type="ECO:0000256" key="2">
    <source>
        <dbReference type="ARBA" id="ARBA00022552"/>
    </source>
</evidence>
<reference evidence="8 9" key="1">
    <citation type="submission" date="2021-03" db="EMBL/GenBank/DDBJ databases">
        <title>Human Oral Microbial Genomes.</title>
        <authorList>
            <person name="Johnston C.D."/>
            <person name="Chen T."/>
            <person name="Dewhirst F.E."/>
        </authorList>
    </citation>
    <scope>NUCLEOTIDE SEQUENCE [LARGE SCALE GENOMIC DNA]</scope>
    <source>
        <strain evidence="8 9">DSMZ 100122</strain>
    </source>
</reference>
<accession>A0ABX7Y7T8</accession>
<feature type="binding site" evidence="6">
    <location>
        <position position="83"/>
    </location>
    <ligand>
        <name>S-adenosyl-L-methionine</name>
        <dbReference type="ChEBI" id="CHEBI:59789"/>
    </ligand>
</feature>
<name>A0ABX7Y7T8_9ACTN</name>
<sequence length="316" mass="33607">MSTDVHDPVMIGRVIELLSPALVAPGAVCVDCTLGLAGHARGLLEAAPSARFVGIDRDPDALAVARERLGPLARRVTLVKAVYDELPDVLAGLGIGQVQAVLADLGLSSLQIDRRDRGFAYRVDAPLDMRMSAGEGPTAADLLNTAPTTELTQILRRYGEERFAERIATAIVQARGSEPLTSSAQLVEIISSAIPAAARQAPGHPAKRTFQALRIAVNDELAVLGRFLPAATGALAVGGRIAVLAYHSLEDRMVKQHFAALVADGAPRDMPVVPEHLQPRFKLLTRGAERPAEQETQSNPRAASARLRAATRIKEA</sequence>
<evidence type="ECO:0000256" key="5">
    <source>
        <dbReference type="ARBA" id="ARBA00022691"/>
    </source>
</evidence>
<comment type="similarity">
    <text evidence="1 6">Belongs to the methyltransferase superfamily. RsmH family.</text>
</comment>
<feature type="binding site" evidence="6">
    <location>
        <begin position="37"/>
        <end position="39"/>
    </location>
    <ligand>
        <name>S-adenosyl-L-methionine</name>
        <dbReference type="ChEBI" id="CHEBI:59789"/>
    </ligand>
</feature>
<evidence type="ECO:0000313" key="8">
    <source>
        <dbReference type="EMBL" id="QUC09277.1"/>
    </source>
</evidence>
<dbReference type="GO" id="GO:0008168">
    <property type="term" value="F:methyltransferase activity"/>
    <property type="evidence" value="ECO:0007669"/>
    <property type="project" value="UniProtKB-KW"/>
</dbReference>
<evidence type="ECO:0000313" key="9">
    <source>
        <dbReference type="Proteomes" id="UP000678513"/>
    </source>
</evidence>
<keyword evidence="2 6" id="KW-0698">rRNA processing</keyword>
<feature type="binding site" evidence="6">
    <location>
        <position position="56"/>
    </location>
    <ligand>
        <name>S-adenosyl-L-methionine</name>
        <dbReference type="ChEBI" id="CHEBI:59789"/>
    </ligand>
</feature>
<comment type="subcellular location">
    <subcellularLocation>
        <location evidence="6">Cytoplasm</location>
    </subcellularLocation>
</comment>
<dbReference type="InterPro" id="IPR023397">
    <property type="entry name" value="SAM-dep_MeTrfase_MraW_recog"/>
</dbReference>
<dbReference type="Gene3D" id="1.10.150.170">
    <property type="entry name" value="Putative methyltransferase TM0872, insert domain"/>
    <property type="match status" value="1"/>
</dbReference>
<evidence type="ECO:0000256" key="1">
    <source>
        <dbReference type="ARBA" id="ARBA00010396"/>
    </source>
</evidence>
<feature type="compositionally biased region" description="Low complexity" evidence="7">
    <location>
        <begin position="301"/>
        <end position="310"/>
    </location>
</feature>
<evidence type="ECO:0000256" key="4">
    <source>
        <dbReference type="ARBA" id="ARBA00022679"/>
    </source>
</evidence>
<evidence type="ECO:0000256" key="7">
    <source>
        <dbReference type="SAM" id="MobiDB-lite"/>
    </source>
</evidence>
<dbReference type="InterPro" id="IPR029063">
    <property type="entry name" value="SAM-dependent_MTases_sf"/>
</dbReference>
<protein>
    <recommendedName>
        <fullName evidence="6">Ribosomal RNA small subunit methyltransferase H</fullName>
        <ecNumber evidence="6">2.1.1.199</ecNumber>
    </recommendedName>
    <alternativeName>
        <fullName evidence="6">16S rRNA m(4)C1402 methyltransferase</fullName>
    </alternativeName>
    <alternativeName>
        <fullName evidence="6">rRNA (cytosine-N(4)-)-methyltransferase RsmH</fullName>
    </alternativeName>
</protein>
<keyword evidence="3 6" id="KW-0489">Methyltransferase</keyword>
<dbReference type="EC" id="2.1.1.199" evidence="6"/>
<dbReference type="SUPFAM" id="SSF81799">
    <property type="entry name" value="Putative methyltransferase TM0872, insert domain"/>
    <property type="match status" value="1"/>
</dbReference>
<comment type="catalytic activity">
    <reaction evidence="6">
        <text>cytidine(1402) in 16S rRNA + S-adenosyl-L-methionine = N(4)-methylcytidine(1402) in 16S rRNA + S-adenosyl-L-homocysteine + H(+)</text>
        <dbReference type="Rhea" id="RHEA:42928"/>
        <dbReference type="Rhea" id="RHEA-COMP:10286"/>
        <dbReference type="Rhea" id="RHEA-COMP:10287"/>
        <dbReference type="ChEBI" id="CHEBI:15378"/>
        <dbReference type="ChEBI" id="CHEBI:57856"/>
        <dbReference type="ChEBI" id="CHEBI:59789"/>
        <dbReference type="ChEBI" id="CHEBI:74506"/>
        <dbReference type="ChEBI" id="CHEBI:82748"/>
        <dbReference type="EC" id="2.1.1.199"/>
    </reaction>
</comment>
<keyword evidence="9" id="KW-1185">Reference proteome</keyword>
<keyword evidence="5 6" id="KW-0949">S-adenosyl-L-methionine</keyword>
<dbReference type="Gene3D" id="3.40.50.150">
    <property type="entry name" value="Vaccinia Virus protein VP39"/>
    <property type="match status" value="1"/>
</dbReference>
<dbReference type="NCBIfam" id="TIGR00006">
    <property type="entry name" value="16S rRNA (cytosine(1402)-N(4))-methyltransferase RsmH"/>
    <property type="match status" value="1"/>
</dbReference>
<keyword evidence="6" id="KW-0963">Cytoplasm</keyword>
<dbReference type="PIRSF" id="PIRSF004486">
    <property type="entry name" value="MraW"/>
    <property type="match status" value="1"/>
</dbReference>
<dbReference type="GO" id="GO:0032259">
    <property type="term" value="P:methylation"/>
    <property type="evidence" value="ECO:0007669"/>
    <property type="project" value="UniProtKB-KW"/>
</dbReference>
<dbReference type="Pfam" id="PF01795">
    <property type="entry name" value="Methyltransf_5"/>
    <property type="match status" value="1"/>
</dbReference>
<evidence type="ECO:0000256" key="6">
    <source>
        <dbReference type="HAMAP-Rule" id="MF_01007"/>
    </source>
</evidence>
<keyword evidence="4 6" id="KW-0808">Transferase</keyword>
<gene>
    <name evidence="6 8" type="primary">rsmH</name>
    <name evidence="8" type="ORF">J5A65_06055</name>
</gene>
<evidence type="ECO:0000256" key="3">
    <source>
        <dbReference type="ARBA" id="ARBA00022603"/>
    </source>
</evidence>
<dbReference type="SUPFAM" id="SSF53335">
    <property type="entry name" value="S-adenosyl-L-methionine-dependent methyltransferases"/>
    <property type="match status" value="1"/>
</dbReference>